<evidence type="ECO:0000256" key="5">
    <source>
        <dbReference type="ARBA" id="ARBA00038359"/>
    </source>
</evidence>
<reference evidence="8 9" key="1">
    <citation type="submission" date="2016-12" db="EMBL/GenBank/DDBJ databases">
        <title>Draft genome sequence of Fusarium oxysporum causing rot on Narcissus.</title>
        <authorList>
            <person name="Armitage A.D."/>
            <person name="Taylor A."/>
            <person name="Clarkson J.P."/>
            <person name="Harrison R.J."/>
            <person name="Jackson A.C."/>
        </authorList>
    </citation>
    <scope>NUCLEOTIDE SEQUENCE [LARGE SCALE GENOMIC DNA]</scope>
    <source>
        <strain evidence="8 9">N139</strain>
    </source>
</reference>
<feature type="transmembrane region" description="Helical" evidence="6">
    <location>
        <begin position="35"/>
        <end position="56"/>
    </location>
</feature>
<gene>
    <name evidence="8" type="ORF">BFJ63_vAg16838</name>
</gene>
<comment type="subcellular location">
    <subcellularLocation>
        <location evidence="1">Membrane</location>
        <topology evidence="1">Multi-pass membrane protein</topology>
    </subcellularLocation>
</comment>
<protein>
    <recommendedName>
        <fullName evidence="7">Rhodopsin domain-containing protein</fullName>
    </recommendedName>
</protein>
<dbReference type="EMBL" id="MQTW01000401">
    <property type="protein sequence ID" value="RYC80282.1"/>
    <property type="molecule type" value="Genomic_DNA"/>
</dbReference>
<proteinExistence type="inferred from homology"/>
<sequence length="347" mass="39218">MYLPAQDVDVAFSPLEPRNGVTSDFDNPPNHNGQVLISIFILAAFSVLLDLLRSYWKMWLRRKKTWPCLAFAISEVLGLCALVLFCVSVNELYQFTQSPGYDVHTWNLRMSELVGSLEFQRVYECLALAILACIKIAILLEDCQALVNGTTIRRLFWRASIFIILIMSISTLVTIVLVNRRPYDHSNIGEFWKRKPRRDLFTCMIISGAIQLPTDLLMIALPQFVLWRLRSGWRKKLKAVLILGSGVIPCTIGFVSLILTVIYSVRADSVWYIRRLELLKNAEMACWLVIRAAKCIPQIIWAHESVEGQESATDIPRQPSSKEFGLEGGLAGAGSKEVLWDPTLSKG</sequence>
<feature type="transmembrane region" description="Helical" evidence="6">
    <location>
        <begin position="155"/>
        <end position="179"/>
    </location>
</feature>
<feature type="domain" description="Rhodopsin" evidence="7">
    <location>
        <begin position="52"/>
        <end position="289"/>
    </location>
</feature>
<dbReference type="Proteomes" id="UP000290540">
    <property type="component" value="Unassembled WGS sequence"/>
</dbReference>
<keyword evidence="2 6" id="KW-0812">Transmembrane</keyword>
<dbReference type="PANTHER" id="PTHR33048:SF47">
    <property type="entry name" value="INTEGRAL MEMBRANE PROTEIN-RELATED"/>
    <property type="match status" value="1"/>
</dbReference>
<dbReference type="AlphaFoldDB" id="A0A4Q2V184"/>
<dbReference type="InterPro" id="IPR049326">
    <property type="entry name" value="Rhodopsin_dom_fungi"/>
</dbReference>
<evidence type="ECO:0000256" key="1">
    <source>
        <dbReference type="ARBA" id="ARBA00004141"/>
    </source>
</evidence>
<evidence type="ECO:0000259" key="7">
    <source>
        <dbReference type="Pfam" id="PF20684"/>
    </source>
</evidence>
<dbReference type="Pfam" id="PF20684">
    <property type="entry name" value="Fung_rhodopsin"/>
    <property type="match status" value="1"/>
</dbReference>
<evidence type="ECO:0000256" key="3">
    <source>
        <dbReference type="ARBA" id="ARBA00022989"/>
    </source>
</evidence>
<evidence type="ECO:0000313" key="9">
    <source>
        <dbReference type="Proteomes" id="UP000290540"/>
    </source>
</evidence>
<evidence type="ECO:0000313" key="8">
    <source>
        <dbReference type="EMBL" id="RYC80282.1"/>
    </source>
</evidence>
<keyword evidence="4 6" id="KW-0472">Membrane</keyword>
<keyword evidence="3 6" id="KW-1133">Transmembrane helix</keyword>
<dbReference type="InterPro" id="IPR052337">
    <property type="entry name" value="SAT4-like"/>
</dbReference>
<accession>A0A4Q2V184</accession>
<organism evidence="8 9">
    <name type="scientific">Fusarium oxysporum f. sp. narcissi</name>
    <dbReference type="NCBI Taxonomy" id="451672"/>
    <lineage>
        <taxon>Eukaryota</taxon>
        <taxon>Fungi</taxon>
        <taxon>Dikarya</taxon>
        <taxon>Ascomycota</taxon>
        <taxon>Pezizomycotina</taxon>
        <taxon>Sordariomycetes</taxon>
        <taxon>Hypocreomycetidae</taxon>
        <taxon>Hypocreales</taxon>
        <taxon>Nectriaceae</taxon>
        <taxon>Fusarium</taxon>
        <taxon>Fusarium oxysporum species complex</taxon>
    </lineage>
</organism>
<dbReference type="GO" id="GO:0016020">
    <property type="term" value="C:membrane"/>
    <property type="evidence" value="ECO:0007669"/>
    <property type="project" value="UniProtKB-SubCell"/>
</dbReference>
<evidence type="ECO:0000256" key="6">
    <source>
        <dbReference type="SAM" id="Phobius"/>
    </source>
</evidence>
<comment type="similarity">
    <text evidence="5">Belongs to the SAT4 family.</text>
</comment>
<name>A0A4Q2V184_FUSOX</name>
<dbReference type="PANTHER" id="PTHR33048">
    <property type="entry name" value="PTH11-LIKE INTEGRAL MEMBRANE PROTEIN (AFU_ORTHOLOGUE AFUA_5G11245)"/>
    <property type="match status" value="1"/>
</dbReference>
<feature type="transmembrane region" description="Helical" evidence="6">
    <location>
        <begin position="68"/>
        <end position="90"/>
    </location>
</feature>
<comment type="caution">
    <text evidence="8">The sequence shown here is derived from an EMBL/GenBank/DDBJ whole genome shotgun (WGS) entry which is preliminary data.</text>
</comment>
<feature type="transmembrane region" description="Helical" evidence="6">
    <location>
        <begin position="241"/>
        <end position="265"/>
    </location>
</feature>
<evidence type="ECO:0000256" key="4">
    <source>
        <dbReference type="ARBA" id="ARBA00023136"/>
    </source>
</evidence>
<feature type="transmembrane region" description="Helical" evidence="6">
    <location>
        <begin position="200"/>
        <end position="221"/>
    </location>
</feature>
<evidence type="ECO:0000256" key="2">
    <source>
        <dbReference type="ARBA" id="ARBA00022692"/>
    </source>
</evidence>